<evidence type="ECO:0000313" key="3">
    <source>
        <dbReference type="EMBL" id="PIN15593.1"/>
    </source>
</evidence>
<feature type="domain" description="DC1" evidence="2">
    <location>
        <begin position="6"/>
        <end position="50"/>
    </location>
</feature>
<accession>A0A2G9HDQ4</accession>
<keyword evidence="1" id="KW-0677">Repeat</keyword>
<dbReference type="InterPro" id="IPR046349">
    <property type="entry name" value="C1-like_sf"/>
</dbReference>
<evidence type="ECO:0000259" key="2">
    <source>
        <dbReference type="Pfam" id="PF03107"/>
    </source>
</evidence>
<dbReference type="EMBL" id="NKXS01002045">
    <property type="protein sequence ID" value="PIN15593.1"/>
    <property type="molecule type" value="Genomic_DNA"/>
</dbReference>
<evidence type="ECO:0000313" key="4">
    <source>
        <dbReference type="Proteomes" id="UP000231279"/>
    </source>
</evidence>
<dbReference type="PANTHER" id="PTHR46288:SF68">
    <property type="entry name" value="DC1 DOMAIN-CONTAINING PROTEIN"/>
    <property type="match status" value="1"/>
</dbReference>
<evidence type="ECO:0000256" key="1">
    <source>
        <dbReference type="ARBA" id="ARBA00022737"/>
    </source>
</evidence>
<dbReference type="STRING" id="429701.A0A2G9HDQ4"/>
<proteinExistence type="predicted"/>
<protein>
    <recommendedName>
        <fullName evidence="2">DC1 domain-containing protein</fullName>
    </recommendedName>
</protein>
<sequence length="161" mass="18165">MEFKHFSHDHGLVYHQVPQGSEIHCSGCKFPGSSNVYVCWKCSYFLHEQCFCATRSLKHSSHPLHPLTLVSYPTYPSSSFFCNSCNLIGNGFCYCCSECEFDIHIRCAHMTNIATNVHVSHPTNSVPCIPAPNDAHNLNPHDQNHVYPPQNNPFPNYVPSL</sequence>
<dbReference type="PANTHER" id="PTHR46288">
    <property type="entry name" value="PHORBOL-ESTER/DAG-TYPE DOMAIN-CONTAINING PROTEIN"/>
    <property type="match status" value="1"/>
</dbReference>
<dbReference type="SUPFAM" id="SSF57889">
    <property type="entry name" value="Cysteine-rich domain"/>
    <property type="match status" value="1"/>
</dbReference>
<dbReference type="AlphaFoldDB" id="A0A2G9HDQ4"/>
<feature type="domain" description="DC1" evidence="2">
    <location>
        <begin position="61"/>
        <end position="108"/>
    </location>
</feature>
<comment type="caution">
    <text evidence="3">The sequence shown here is derived from an EMBL/GenBank/DDBJ whole genome shotgun (WGS) entry which is preliminary data.</text>
</comment>
<organism evidence="3 4">
    <name type="scientific">Handroanthus impetiginosus</name>
    <dbReference type="NCBI Taxonomy" id="429701"/>
    <lineage>
        <taxon>Eukaryota</taxon>
        <taxon>Viridiplantae</taxon>
        <taxon>Streptophyta</taxon>
        <taxon>Embryophyta</taxon>
        <taxon>Tracheophyta</taxon>
        <taxon>Spermatophyta</taxon>
        <taxon>Magnoliopsida</taxon>
        <taxon>eudicotyledons</taxon>
        <taxon>Gunneridae</taxon>
        <taxon>Pentapetalae</taxon>
        <taxon>asterids</taxon>
        <taxon>lamiids</taxon>
        <taxon>Lamiales</taxon>
        <taxon>Bignoniaceae</taxon>
        <taxon>Crescentiina</taxon>
        <taxon>Tabebuia alliance</taxon>
        <taxon>Handroanthus</taxon>
    </lineage>
</organism>
<keyword evidence="4" id="KW-1185">Reference proteome</keyword>
<dbReference type="Proteomes" id="UP000231279">
    <property type="component" value="Unassembled WGS sequence"/>
</dbReference>
<dbReference type="InterPro" id="IPR004146">
    <property type="entry name" value="DC1"/>
</dbReference>
<reference evidence="4" key="1">
    <citation type="journal article" date="2018" name="Gigascience">
        <title>Genome assembly of the Pink Ipe (Handroanthus impetiginosus, Bignoniaceae), a highly valued, ecologically keystone Neotropical timber forest tree.</title>
        <authorList>
            <person name="Silva-Junior O.B."/>
            <person name="Grattapaglia D."/>
            <person name="Novaes E."/>
            <person name="Collevatti R.G."/>
        </authorList>
    </citation>
    <scope>NUCLEOTIDE SEQUENCE [LARGE SCALE GENOMIC DNA]</scope>
    <source>
        <strain evidence="4">cv. UFG-1</strain>
    </source>
</reference>
<gene>
    <name evidence="3" type="ORF">CDL12_11766</name>
</gene>
<name>A0A2G9HDQ4_9LAMI</name>
<dbReference type="OrthoDB" id="1036688at2759"/>
<dbReference type="Pfam" id="PF03107">
    <property type="entry name" value="C1_2"/>
    <property type="match status" value="2"/>
</dbReference>